<dbReference type="Proteomes" id="UP001497444">
    <property type="component" value="Chromosome 6"/>
</dbReference>
<evidence type="ECO:0000313" key="4">
    <source>
        <dbReference type="Proteomes" id="UP001497444"/>
    </source>
</evidence>
<feature type="domain" description="Poor homologous synapsis 1 PH" evidence="2">
    <location>
        <begin position="55"/>
        <end position="164"/>
    </location>
</feature>
<evidence type="ECO:0000313" key="3">
    <source>
        <dbReference type="EMBL" id="CAK9275161.1"/>
    </source>
</evidence>
<dbReference type="InterPro" id="IPR057619">
    <property type="entry name" value="PH_PHS1"/>
</dbReference>
<name>A0ABP0X9X1_9BRYO</name>
<protein>
    <recommendedName>
        <fullName evidence="2">Poor homologous synapsis 1 PH domain-containing protein</fullName>
    </recommendedName>
</protein>
<reference evidence="3" key="1">
    <citation type="submission" date="2024-02" db="EMBL/GenBank/DDBJ databases">
        <authorList>
            <consortium name="ELIXIR-Norway"/>
            <consortium name="Elixir Norway"/>
        </authorList>
    </citation>
    <scope>NUCLEOTIDE SEQUENCE</scope>
</reference>
<keyword evidence="4" id="KW-1185">Reference proteome</keyword>
<proteinExistence type="predicted"/>
<dbReference type="EMBL" id="OZ020101">
    <property type="protein sequence ID" value="CAK9275161.1"/>
    <property type="molecule type" value="Genomic_DNA"/>
</dbReference>
<dbReference type="Pfam" id="PF25349">
    <property type="entry name" value="PH_PHS1"/>
    <property type="match status" value="1"/>
</dbReference>
<feature type="region of interest" description="Disordered" evidence="1">
    <location>
        <begin position="296"/>
        <end position="315"/>
    </location>
</feature>
<organism evidence="3 4">
    <name type="scientific">Sphagnum jensenii</name>
    <dbReference type="NCBI Taxonomy" id="128206"/>
    <lineage>
        <taxon>Eukaryota</taxon>
        <taxon>Viridiplantae</taxon>
        <taxon>Streptophyta</taxon>
        <taxon>Embryophyta</taxon>
        <taxon>Bryophyta</taxon>
        <taxon>Sphagnophytina</taxon>
        <taxon>Sphagnopsida</taxon>
        <taxon>Sphagnales</taxon>
        <taxon>Sphagnaceae</taxon>
        <taxon>Sphagnum</taxon>
    </lineage>
</organism>
<gene>
    <name evidence="3" type="ORF">CSSPJE1EN1_LOCUS20639</name>
</gene>
<accession>A0ABP0X9X1</accession>
<evidence type="ECO:0000256" key="1">
    <source>
        <dbReference type="SAM" id="MobiDB-lite"/>
    </source>
</evidence>
<evidence type="ECO:0000259" key="2">
    <source>
        <dbReference type="Pfam" id="PF25349"/>
    </source>
</evidence>
<sequence length="452" mass="50169">MMTKRVKSTGAELVLCAPMDAGGRSIGACDLNDLNRPFDSRSSSHNKFADLEWKAWQVNLAQFVQPTMVEGKLCPLRHGPLLQLKRPRNKTQKAGTWISAKAPATVTVRRTNNSADSTLTLILKGQIHEHHVASQLSITQPEAWGTAGASRVLLASYKDSSTLKVKWVALCQCQQKASSGQNPTQHQMLPQLEFPSRVLGFSQTSSQNQEYRISQCQQKAGSGENPVQHQMLPQLEFPSRVLGFSQTPSQNQEYRISQCQQKASSGENPTQHQMLPQLEFPSQVLGFSQTSSQNQEYRISQCQQKSGSGENPTQHQMLPQLEFPSQVLGFSQTSSQNQEYRISQCQQKAGSGENPTQHQMLPQLEFPSQVLGFSQTSSQNQDHRVRDPTQLQSIVSGDLPVGLKGLLRLVGQDQSPSVLTKVLVRKVEKVWHELENSMADEIAAVSKMISEN</sequence>